<feature type="compositionally biased region" description="Polar residues" evidence="2">
    <location>
        <begin position="1"/>
        <end position="19"/>
    </location>
</feature>
<evidence type="ECO:0000313" key="4">
    <source>
        <dbReference type="EMBL" id="KAJ5256160.1"/>
    </source>
</evidence>
<sequence>MIYPALSSSDGTADGTTNSSKRERDASNDRLVSASGLEFPICGAKYNLQPNASGIFATLEYSWIPAYNNFTTQYFLQELASEYIPKFGETYNVRPHWNKMIFHNETYSFTIHPKMNDWVHLQKRMDPNCQFINEFLAESLGIDRCQYLFD</sequence>
<proteinExistence type="predicted"/>
<dbReference type="EMBL" id="JAPVEB010000010">
    <property type="protein sequence ID" value="KAJ5256160.1"/>
    <property type="molecule type" value="Genomic_DNA"/>
</dbReference>
<organism evidence="4 5">
    <name type="scientific">Penicillium chrysogenum</name>
    <name type="common">Penicillium notatum</name>
    <dbReference type="NCBI Taxonomy" id="5076"/>
    <lineage>
        <taxon>Eukaryota</taxon>
        <taxon>Fungi</taxon>
        <taxon>Dikarya</taxon>
        <taxon>Ascomycota</taxon>
        <taxon>Pezizomycotina</taxon>
        <taxon>Eurotiomycetes</taxon>
        <taxon>Eurotiomycetidae</taxon>
        <taxon>Eurotiales</taxon>
        <taxon>Aspergillaceae</taxon>
        <taxon>Penicillium</taxon>
        <taxon>Penicillium chrysogenum species complex</taxon>
    </lineage>
</organism>
<feature type="region of interest" description="Disordered" evidence="2">
    <location>
        <begin position="1"/>
        <end position="29"/>
    </location>
</feature>
<comment type="caution">
    <text evidence="4">The sequence shown here is derived from an EMBL/GenBank/DDBJ whole genome shotgun (WGS) entry which is preliminary data.</text>
</comment>
<gene>
    <name evidence="4" type="ORF">N7505_011311</name>
</gene>
<dbReference type="InterPro" id="IPR007173">
    <property type="entry name" value="ALO_C"/>
</dbReference>
<feature type="domain" description="D-arabinono-1,4-lactone oxidase C-terminal" evidence="3">
    <location>
        <begin position="89"/>
        <end position="137"/>
    </location>
</feature>
<evidence type="ECO:0000256" key="2">
    <source>
        <dbReference type="SAM" id="MobiDB-lite"/>
    </source>
</evidence>
<reference evidence="4 5" key="1">
    <citation type="journal article" date="2023" name="IMA Fungus">
        <title>Comparative genomic study of the Penicillium genus elucidates a diverse pangenome and 15 lateral gene transfer events.</title>
        <authorList>
            <person name="Petersen C."/>
            <person name="Sorensen T."/>
            <person name="Nielsen M.R."/>
            <person name="Sondergaard T.E."/>
            <person name="Sorensen J.L."/>
            <person name="Fitzpatrick D.A."/>
            <person name="Frisvad J.C."/>
            <person name="Nielsen K.L."/>
        </authorList>
    </citation>
    <scope>NUCLEOTIDE SEQUENCE [LARGE SCALE GENOMIC DNA]</scope>
    <source>
        <strain evidence="4 5">IBT 3361</strain>
    </source>
</reference>
<evidence type="ECO:0000313" key="5">
    <source>
        <dbReference type="Proteomes" id="UP001220256"/>
    </source>
</evidence>
<protein>
    <recommendedName>
        <fullName evidence="3">D-arabinono-1,4-lactone oxidase C-terminal domain-containing protein</fullName>
    </recommendedName>
</protein>
<name>A0ABQ8W659_PENCH</name>
<evidence type="ECO:0000259" key="3">
    <source>
        <dbReference type="Pfam" id="PF04030"/>
    </source>
</evidence>
<evidence type="ECO:0000256" key="1">
    <source>
        <dbReference type="ARBA" id="ARBA00023002"/>
    </source>
</evidence>
<keyword evidence="1" id="KW-0560">Oxidoreductase</keyword>
<dbReference type="Pfam" id="PF04030">
    <property type="entry name" value="ALO"/>
    <property type="match status" value="1"/>
</dbReference>
<dbReference type="Proteomes" id="UP001220256">
    <property type="component" value="Unassembled WGS sequence"/>
</dbReference>
<keyword evidence="5" id="KW-1185">Reference proteome</keyword>
<accession>A0ABQ8W659</accession>